<name>A0A139A869_GONPJ</name>
<keyword evidence="1 3" id="KW-0547">Nucleotide-binding</keyword>
<keyword evidence="2 3" id="KW-0067">ATP-binding</keyword>
<dbReference type="EMBL" id="KQ965783">
    <property type="protein sequence ID" value="KXS12980.1"/>
    <property type="molecule type" value="Genomic_DNA"/>
</dbReference>
<proteinExistence type="inferred from homology"/>
<dbReference type="SUPFAM" id="SSF53067">
    <property type="entry name" value="Actin-like ATPase domain"/>
    <property type="match status" value="2"/>
</dbReference>
<dbReference type="Gene3D" id="2.60.34.10">
    <property type="entry name" value="Substrate Binding Domain Of DNAk, Chain A, domain 1"/>
    <property type="match status" value="1"/>
</dbReference>
<comment type="similarity">
    <text evidence="3">Belongs to the heat shock protein 70 family.</text>
</comment>
<dbReference type="PANTHER" id="PTHR19375">
    <property type="entry name" value="HEAT SHOCK PROTEIN 70KDA"/>
    <property type="match status" value="1"/>
</dbReference>
<keyword evidence="5" id="KW-1185">Reference proteome</keyword>
<organism evidence="4 5">
    <name type="scientific">Gonapodya prolifera (strain JEL478)</name>
    <name type="common">Monoblepharis prolifera</name>
    <dbReference type="NCBI Taxonomy" id="1344416"/>
    <lineage>
        <taxon>Eukaryota</taxon>
        <taxon>Fungi</taxon>
        <taxon>Fungi incertae sedis</taxon>
        <taxon>Chytridiomycota</taxon>
        <taxon>Chytridiomycota incertae sedis</taxon>
        <taxon>Monoblepharidomycetes</taxon>
        <taxon>Monoblepharidales</taxon>
        <taxon>Gonapodyaceae</taxon>
        <taxon>Gonapodya</taxon>
    </lineage>
</organism>
<protein>
    <submittedName>
        <fullName evidence="4">Actin-like ATPase domain-containing protein</fullName>
    </submittedName>
</protein>
<dbReference type="OrthoDB" id="29851at2759"/>
<dbReference type="AlphaFoldDB" id="A0A139A869"/>
<dbReference type="GO" id="GO:0005524">
    <property type="term" value="F:ATP binding"/>
    <property type="evidence" value="ECO:0007669"/>
    <property type="project" value="UniProtKB-KW"/>
</dbReference>
<dbReference type="Proteomes" id="UP000070544">
    <property type="component" value="Unassembled WGS sequence"/>
</dbReference>
<gene>
    <name evidence="4" type="ORF">M427DRAFT_59090</name>
</gene>
<dbReference type="InterPro" id="IPR013126">
    <property type="entry name" value="Hsp_70_fam"/>
</dbReference>
<accession>A0A139A869</accession>
<evidence type="ECO:0000256" key="3">
    <source>
        <dbReference type="RuleBase" id="RU003322"/>
    </source>
</evidence>
<dbReference type="InterPro" id="IPR043129">
    <property type="entry name" value="ATPase_NBD"/>
</dbReference>
<dbReference type="Gene3D" id="3.90.640.10">
    <property type="entry name" value="Actin, Chain A, domain 4"/>
    <property type="match status" value="1"/>
</dbReference>
<dbReference type="Gene3D" id="3.30.30.30">
    <property type="match status" value="1"/>
</dbReference>
<evidence type="ECO:0000313" key="4">
    <source>
        <dbReference type="EMBL" id="KXS12980.1"/>
    </source>
</evidence>
<dbReference type="InterPro" id="IPR029047">
    <property type="entry name" value="HSP70_peptide-bd_sf"/>
</dbReference>
<dbReference type="Gene3D" id="3.30.420.40">
    <property type="match status" value="2"/>
</dbReference>
<reference evidence="4 5" key="1">
    <citation type="journal article" date="2015" name="Genome Biol. Evol.">
        <title>Phylogenomic analyses indicate that early fungi evolved digesting cell walls of algal ancestors of land plants.</title>
        <authorList>
            <person name="Chang Y."/>
            <person name="Wang S."/>
            <person name="Sekimoto S."/>
            <person name="Aerts A.L."/>
            <person name="Choi C."/>
            <person name="Clum A."/>
            <person name="LaButti K.M."/>
            <person name="Lindquist E.A."/>
            <person name="Yee Ngan C."/>
            <person name="Ohm R.A."/>
            <person name="Salamov A.A."/>
            <person name="Grigoriev I.V."/>
            <person name="Spatafora J.W."/>
            <person name="Berbee M.L."/>
        </authorList>
    </citation>
    <scope>NUCLEOTIDE SEQUENCE [LARGE SCALE GENOMIC DNA]</scope>
    <source>
        <strain evidence="4 5">JEL478</strain>
    </source>
</reference>
<dbReference type="SUPFAM" id="SSF100920">
    <property type="entry name" value="Heat shock protein 70kD (HSP70), peptide-binding domain"/>
    <property type="match status" value="1"/>
</dbReference>
<dbReference type="PRINTS" id="PR00301">
    <property type="entry name" value="HEATSHOCK70"/>
</dbReference>
<sequence length="643" mass="72436">MSEKNVSYPVGIDIGTSNLVVAWVDREGKPEPVPFNYHQQYSCPVEILLDNDSHYVVGERAKDKRLDGHTTVHELKRVLGRSFDEPNDLAAIETLRQRVNYTITGDDTTDKRVLVTFARKSSRRPYDPSKQPRRYSPEELQAKVLRFYRNILSNKRPKQEPRAILTVPSNFNAAQRQATFNIGRIAGFEVLGLLNEQTALLIEDRRQNPQVYDSFLNLGSETIVAVWDLGAGTLDISIASVTNTSMGAIATDSVNFGGTDIDNYMYDLIIAKYTELKFDVTHEVEATVRRESEKYKIRCSQGYLDNLETEVKISNYPVVYIQASEFKKVCQKLTEHTEKLFADLLAVCNQSRTKRREDIRTDDIKRVVLSGGGAYLPHCRLMLQRIFGDEVLGEPLDPKTAVAAGAAYYAYNLMSGMYPYGQITDTVPLPISVVVKSAKDSAYVPWTVVKRGKPIPVEVTCDFITTVDDQAAMEFKVLQGMHGQYEKNNLIGTVVLGGLPNGPKGSVTVTMKCHVSIGSQLRVEAKVVGADDISVVKQCTIQHTGRTLTENEVESLVEAYKKESEELRKRNHLVASVHQTFMDAKYGLNVASQQYKDIVDLESEFESEEKKFTIELLEKKLQHLKSLYPPVPAKNKYKRLRKN</sequence>
<dbReference type="GO" id="GO:0140662">
    <property type="term" value="F:ATP-dependent protein folding chaperone"/>
    <property type="evidence" value="ECO:0007669"/>
    <property type="project" value="InterPro"/>
</dbReference>
<evidence type="ECO:0000256" key="1">
    <source>
        <dbReference type="ARBA" id="ARBA00022741"/>
    </source>
</evidence>
<evidence type="ECO:0000313" key="5">
    <source>
        <dbReference type="Proteomes" id="UP000070544"/>
    </source>
</evidence>
<evidence type="ECO:0000256" key="2">
    <source>
        <dbReference type="ARBA" id="ARBA00022840"/>
    </source>
</evidence>
<dbReference type="Pfam" id="PF00012">
    <property type="entry name" value="HSP70"/>
    <property type="match status" value="1"/>
</dbReference>
<dbReference type="STRING" id="1344416.A0A139A869"/>